<reference evidence="1" key="1">
    <citation type="submission" date="2020-02" db="EMBL/GenBank/DDBJ databases">
        <authorList>
            <person name="Meier V. D."/>
        </authorList>
    </citation>
    <scope>NUCLEOTIDE SEQUENCE</scope>
    <source>
        <strain evidence="1">AVDCRST_MAG01</strain>
    </source>
</reference>
<sequence>MKGLQLDREIAQLRTKRRRATERRRLEQREKLSEKVRPAEISRVQVLRRHRMVKVYAASDNRVRPHLKEMKYHVDELKILRIERSHGGEEKSEAVSYTLTFGSNEGFDKYLEFTGWQDLPDES</sequence>
<evidence type="ECO:0000313" key="1">
    <source>
        <dbReference type="EMBL" id="CAA9450380.1"/>
    </source>
</evidence>
<proteinExistence type="predicted"/>
<organism evidence="1">
    <name type="scientific">uncultured Rubrobacteraceae bacterium</name>
    <dbReference type="NCBI Taxonomy" id="349277"/>
    <lineage>
        <taxon>Bacteria</taxon>
        <taxon>Bacillati</taxon>
        <taxon>Actinomycetota</taxon>
        <taxon>Rubrobacteria</taxon>
        <taxon>Rubrobacterales</taxon>
        <taxon>Rubrobacteraceae</taxon>
        <taxon>environmental samples</taxon>
    </lineage>
</organism>
<accession>A0A6J4QNR9</accession>
<dbReference type="EMBL" id="CADCUW010000583">
    <property type="protein sequence ID" value="CAA9450380.1"/>
    <property type="molecule type" value="Genomic_DNA"/>
</dbReference>
<gene>
    <name evidence="1" type="ORF">AVDCRST_MAG01-01-4503</name>
</gene>
<dbReference type="AlphaFoldDB" id="A0A6J4QNR9"/>
<name>A0A6J4QNR9_9ACTN</name>
<protein>
    <submittedName>
        <fullName evidence="1">Uncharacterized protein</fullName>
    </submittedName>
</protein>